<dbReference type="Proteomes" id="UP000815325">
    <property type="component" value="Unassembled WGS sequence"/>
</dbReference>
<evidence type="ECO:0000256" key="1">
    <source>
        <dbReference type="SAM" id="MobiDB-lite"/>
    </source>
</evidence>
<feature type="region of interest" description="Disordered" evidence="1">
    <location>
        <begin position="41"/>
        <end position="485"/>
    </location>
</feature>
<keyword evidence="3" id="KW-1185">Reference proteome</keyword>
<feature type="region of interest" description="Disordered" evidence="1">
    <location>
        <begin position="513"/>
        <end position="806"/>
    </location>
</feature>
<comment type="caution">
    <text evidence="2">The sequence shown here is derived from an EMBL/GenBank/DDBJ whole genome shotgun (WGS) entry which is preliminary data.</text>
</comment>
<name>A0ABQ7GE50_DUNSA</name>
<accession>A0ABQ7GE50</accession>
<feature type="compositionally biased region" description="Polar residues" evidence="1">
    <location>
        <begin position="292"/>
        <end position="301"/>
    </location>
</feature>
<feature type="compositionally biased region" description="Basic residues" evidence="1">
    <location>
        <begin position="45"/>
        <end position="60"/>
    </location>
</feature>
<evidence type="ECO:0000313" key="3">
    <source>
        <dbReference type="Proteomes" id="UP000815325"/>
    </source>
</evidence>
<feature type="compositionally biased region" description="Pro residues" evidence="1">
    <location>
        <begin position="346"/>
        <end position="363"/>
    </location>
</feature>
<feature type="compositionally biased region" description="Polar residues" evidence="1">
    <location>
        <begin position="395"/>
        <end position="406"/>
    </location>
</feature>
<feature type="compositionally biased region" description="Low complexity" evidence="1">
    <location>
        <begin position="691"/>
        <end position="705"/>
    </location>
</feature>
<sequence>MSPRDLNPIYAALGDVKVEHLGTLKNAFHQLEADWCKQLAAGGKRQPRGRRQRAVRSAVHRGRENRSKAGQKPSHAQNDGEVGEAERPHSPNSTALLACSNVDQQHDKEDEQQQQQQQAHPRGRSVGSARQATPGQSTSQAPHADMKRKAPGDGAGAVFRPGPKSQGIVTIGDALRQVSPKPKKKKQRPPWVDNSIPGLPRPFTSDPGPSGFDGQDVASTPADKVAEGGANAAAPATPLAAPHPTSSPASSKHQQPPSPSRIPRHPQPDEAPPSTAGIDHSVSRIPHLTPSDPVQASSSSPRQRKQWGAPVAAQEVASLAAADVPVQPPQLRRGSPIRPVSGASPADPPPPSSTPTSVPPQPQQPGGSLAHPSPISALRASAMENLKEGRHRAMQSRTPMPPNTSLAPVPSRRSLSMEEPPRPGSGDEADSGSALKRSSFNQLPPLLPPSTLEAIPGSPAHASPRRVEPPHSNSQPITEAEAGEAKPAFALGKDVAASVDGAAAALTLEAPAEEAQGAGGQQQGEARKQGYLRKLSALKRTVAPPPGSSPPHSSAGSSQATKQARPHLPPLPEPAPSRQDSGGAQAHQQQQQQQQPLSPSGRLHAAMPRPVSEPAVLEARQEVPPEGRPRRVSDLGSPTKMQQAPDGIEGGPFGWHRQHDSSAGPGGPGSDGAAPSAAAEAPPGGAGRTAGGVAAAGSSRPGRARWQVAPETRQAAWRWEGDASTLARSSSSPFPDAANLAPAPPTQPPHKAPNSPSAQPISVPSNGKSSPQQGSCLLPPAGRPPLTKRSVRLPLPQLRTATPLPP</sequence>
<organism evidence="2 3">
    <name type="scientific">Dunaliella salina</name>
    <name type="common">Green alga</name>
    <name type="synonym">Protococcus salinus</name>
    <dbReference type="NCBI Taxonomy" id="3046"/>
    <lineage>
        <taxon>Eukaryota</taxon>
        <taxon>Viridiplantae</taxon>
        <taxon>Chlorophyta</taxon>
        <taxon>core chlorophytes</taxon>
        <taxon>Chlorophyceae</taxon>
        <taxon>CS clade</taxon>
        <taxon>Chlamydomonadales</taxon>
        <taxon>Dunaliellaceae</taxon>
        <taxon>Dunaliella</taxon>
    </lineage>
</organism>
<reference evidence="2" key="1">
    <citation type="submission" date="2017-08" db="EMBL/GenBank/DDBJ databases">
        <authorList>
            <person name="Polle J.E."/>
            <person name="Barry K."/>
            <person name="Cushman J."/>
            <person name="Schmutz J."/>
            <person name="Tran D."/>
            <person name="Hathwaick L.T."/>
            <person name="Yim W.C."/>
            <person name="Jenkins J."/>
            <person name="Mckie-Krisberg Z.M."/>
            <person name="Prochnik S."/>
            <person name="Lindquist E."/>
            <person name="Dockter R.B."/>
            <person name="Adam C."/>
            <person name="Molina H."/>
            <person name="Bunkerborg J."/>
            <person name="Jin E."/>
            <person name="Buchheim M."/>
            <person name="Magnuson J."/>
        </authorList>
    </citation>
    <scope>NUCLEOTIDE SEQUENCE</scope>
    <source>
        <strain evidence="2">CCAP 19/18</strain>
    </source>
</reference>
<feature type="compositionally biased region" description="Low complexity" evidence="1">
    <location>
        <begin position="230"/>
        <end position="251"/>
    </location>
</feature>
<feature type="compositionally biased region" description="Low complexity" evidence="1">
    <location>
        <begin position="309"/>
        <end position="324"/>
    </location>
</feature>
<gene>
    <name evidence="2" type="ORF">DUNSADRAFT_11063</name>
</gene>
<dbReference type="EMBL" id="MU069843">
    <property type="protein sequence ID" value="KAF5832873.1"/>
    <property type="molecule type" value="Genomic_DNA"/>
</dbReference>
<proteinExistence type="predicted"/>
<feature type="compositionally biased region" description="Low complexity" evidence="1">
    <location>
        <begin position="671"/>
        <end position="683"/>
    </location>
</feature>
<feature type="compositionally biased region" description="Polar residues" evidence="1">
    <location>
        <begin position="754"/>
        <end position="775"/>
    </location>
</feature>
<evidence type="ECO:0000313" key="2">
    <source>
        <dbReference type="EMBL" id="KAF5832873.1"/>
    </source>
</evidence>
<protein>
    <submittedName>
        <fullName evidence="2">Uncharacterized protein</fullName>
    </submittedName>
</protein>
<feature type="compositionally biased region" description="Basic and acidic residues" evidence="1">
    <location>
        <begin position="619"/>
        <end position="633"/>
    </location>
</feature>
<feature type="compositionally biased region" description="Pro residues" evidence="1">
    <location>
        <begin position="742"/>
        <end position="751"/>
    </location>
</feature>
<feature type="compositionally biased region" description="Polar residues" evidence="1">
    <location>
        <begin position="128"/>
        <end position="141"/>
    </location>
</feature>